<dbReference type="EMBL" id="BAAAPM010000003">
    <property type="protein sequence ID" value="GAA1720865.1"/>
    <property type="molecule type" value="Genomic_DNA"/>
</dbReference>
<reference evidence="3" key="1">
    <citation type="journal article" date="2019" name="Int. J. Syst. Evol. Microbiol.">
        <title>The Global Catalogue of Microorganisms (GCM) 10K type strain sequencing project: providing services to taxonomists for standard genome sequencing and annotation.</title>
        <authorList>
            <consortium name="The Broad Institute Genomics Platform"/>
            <consortium name="The Broad Institute Genome Sequencing Center for Infectious Disease"/>
            <person name="Wu L."/>
            <person name="Ma J."/>
        </authorList>
    </citation>
    <scope>NUCLEOTIDE SEQUENCE [LARGE SCALE GENOMIC DNA]</scope>
    <source>
        <strain evidence="3">JCM 15589</strain>
    </source>
</reference>
<dbReference type="RefSeq" id="WP_344247319.1">
    <property type="nucleotide sequence ID" value="NZ_BAAAPM010000003.1"/>
</dbReference>
<feature type="transmembrane region" description="Helical" evidence="1">
    <location>
        <begin position="245"/>
        <end position="265"/>
    </location>
</feature>
<feature type="transmembrane region" description="Helical" evidence="1">
    <location>
        <begin position="127"/>
        <end position="146"/>
    </location>
</feature>
<evidence type="ECO:0000313" key="3">
    <source>
        <dbReference type="Proteomes" id="UP001501138"/>
    </source>
</evidence>
<evidence type="ECO:0000313" key="2">
    <source>
        <dbReference type="EMBL" id="GAA1720865.1"/>
    </source>
</evidence>
<feature type="transmembrane region" description="Helical" evidence="1">
    <location>
        <begin position="151"/>
        <end position="169"/>
    </location>
</feature>
<accession>A0ABP4VCD7</accession>
<organism evidence="2 3">
    <name type="scientific">Isoptericola hypogeus</name>
    <dbReference type="NCBI Taxonomy" id="300179"/>
    <lineage>
        <taxon>Bacteria</taxon>
        <taxon>Bacillati</taxon>
        <taxon>Actinomycetota</taxon>
        <taxon>Actinomycetes</taxon>
        <taxon>Micrococcales</taxon>
        <taxon>Promicromonosporaceae</taxon>
        <taxon>Isoptericola</taxon>
    </lineage>
</organism>
<sequence length="351" mass="37203">MTGGRSDETTFVTPVLVRDYRRLLRLFPLAYRREHEAEMLGHLLDDAAPGQSRPTRAERWDLLRAAAREWLLAPLGSTPTQRRAGTSWLLVLLPLLLGVAALAGLWVGVSAFHATGSLRDAVVTSPFGPSWVLWGIGTILLVLGALKTARGLLAVSAAVGWFTVVALIASDEVLAVYTGVGWAVGQTAFAVVVAERTRWGRPVRQPFWRRLVVLVTVGAVAMPLTTAAQNLLDGSLVGGPLTLGFMIGADTLRVSLGLLLVGLLFSQRARQSVPVLAGVAAAVVIGRTGIFGSRTAPFYGVDLADLLVLLAVSIVVTVGLRWLVNRVDELAEARRGLAEASSPAVGGPTTT</sequence>
<dbReference type="Proteomes" id="UP001501138">
    <property type="component" value="Unassembled WGS sequence"/>
</dbReference>
<protein>
    <recommendedName>
        <fullName evidence="4">Membrane protein DUF2157</fullName>
    </recommendedName>
</protein>
<evidence type="ECO:0000256" key="1">
    <source>
        <dbReference type="SAM" id="Phobius"/>
    </source>
</evidence>
<feature type="transmembrane region" description="Helical" evidence="1">
    <location>
        <begin position="175"/>
        <end position="195"/>
    </location>
</feature>
<proteinExistence type="predicted"/>
<feature type="transmembrane region" description="Helical" evidence="1">
    <location>
        <begin position="272"/>
        <end position="291"/>
    </location>
</feature>
<keyword evidence="1" id="KW-0812">Transmembrane</keyword>
<keyword evidence="3" id="KW-1185">Reference proteome</keyword>
<feature type="transmembrane region" description="Helical" evidence="1">
    <location>
        <begin position="303"/>
        <end position="324"/>
    </location>
</feature>
<gene>
    <name evidence="2" type="ORF">GCM10009809_15640</name>
</gene>
<name>A0ABP4VCD7_9MICO</name>
<evidence type="ECO:0008006" key="4">
    <source>
        <dbReference type="Google" id="ProtNLM"/>
    </source>
</evidence>
<feature type="transmembrane region" description="Helical" evidence="1">
    <location>
        <begin position="207"/>
        <end position="225"/>
    </location>
</feature>
<comment type="caution">
    <text evidence="2">The sequence shown here is derived from an EMBL/GenBank/DDBJ whole genome shotgun (WGS) entry which is preliminary data.</text>
</comment>
<keyword evidence="1" id="KW-0472">Membrane</keyword>
<feature type="transmembrane region" description="Helical" evidence="1">
    <location>
        <begin position="88"/>
        <end position="107"/>
    </location>
</feature>
<keyword evidence="1" id="KW-1133">Transmembrane helix</keyword>